<dbReference type="InterPro" id="IPR029058">
    <property type="entry name" value="AB_hydrolase_fold"/>
</dbReference>
<dbReference type="PANTHER" id="PTHR43798:SF33">
    <property type="entry name" value="HYDROLASE, PUTATIVE (AFU_ORTHOLOGUE AFUA_2G14860)-RELATED"/>
    <property type="match status" value="1"/>
</dbReference>
<dbReference type="KEGG" id="doe:DENOEST_3512"/>
<reference evidence="2 3" key="1">
    <citation type="submission" date="2020-03" db="EMBL/GenBank/DDBJ databases">
        <authorList>
            <consortium name="Genoscope - CEA"/>
            <person name="William W."/>
        </authorList>
    </citation>
    <scope>NUCLEOTIDE SEQUENCE [LARGE SCALE GENOMIC DNA]</scope>
    <source>
        <strain evidence="3">DSM 16959</strain>
    </source>
</reference>
<evidence type="ECO:0000313" key="2">
    <source>
        <dbReference type="EMBL" id="CAB1370666.1"/>
    </source>
</evidence>
<organism evidence="2 3">
    <name type="scientific">Denitratisoma oestradiolicum</name>
    <dbReference type="NCBI Taxonomy" id="311182"/>
    <lineage>
        <taxon>Bacteria</taxon>
        <taxon>Pseudomonadati</taxon>
        <taxon>Pseudomonadota</taxon>
        <taxon>Betaproteobacteria</taxon>
        <taxon>Nitrosomonadales</taxon>
        <taxon>Sterolibacteriaceae</taxon>
        <taxon>Denitratisoma</taxon>
    </lineage>
</organism>
<name>A0A6S6YD86_9PROT</name>
<keyword evidence="3" id="KW-1185">Reference proteome</keyword>
<dbReference type="InterPro" id="IPR000073">
    <property type="entry name" value="AB_hydrolase_1"/>
</dbReference>
<proteinExistence type="predicted"/>
<dbReference type="PRINTS" id="PR00412">
    <property type="entry name" value="EPOXHYDRLASE"/>
</dbReference>
<sequence>MTTKQTEPVSHYYDSQRLKLHYLDWGNSDAPPLLMIHGGYDHGRSWDDMARDLCQDFHVLAPDLRGHGDSQWDSGGAYLLLNFAYDIAQLVERLAVPSVRIISHSFGGFVSLVFAGLFPERVSRLLVIDPFIHYSPQRLQSQADTLAADLALEWVERVREANRRVPRTYGTLAEAEQRLGREHPHLSPDQVRHLTLHGTRRDETGGYRWKYDHHYAGMPPQLLAGPECMSLWSRIACPVLFIRGDECSEASDPGRNGALAHFRDAHSTTLPNAGHWVHHNQLEQVLALSRQFLAA</sequence>
<dbReference type="RefSeq" id="WP_170228087.1">
    <property type="nucleotide sequence ID" value="NZ_LR778301.1"/>
</dbReference>
<gene>
    <name evidence="2" type="ORF">DENOEST_3512</name>
</gene>
<dbReference type="Proteomes" id="UP000515733">
    <property type="component" value="Chromosome"/>
</dbReference>
<keyword evidence="2" id="KW-0378">Hydrolase</keyword>
<dbReference type="GO" id="GO:0016787">
    <property type="term" value="F:hydrolase activity"/>
    <property type="evidence" value="ECO:0007669"/>
    <property type="project" value="UniProtKB-KW"/>
</dbReference>
<dbReference type="Gene3D" id="3.40.50.1820">
    <property type="entry name" value="alpha/beta hydrolase"/>
    <property type="match status" value="1"/>
</dbReference>
<dbReference type="Pfam" id="PF00561">
    <property type="entry name" value="Abhydrolase_1"/>
    <property type="match status" value="1"/>
</dbReference>
<accession>A0A6S6YD86</accession>
<dbReference type="PRINTS" id="PR00111">
    <property type="entry name" value="ABHYDROLASE"/>
</dbReference>
<dbReference type="SUPFAM" id="SSF53474">
    <property type="entry name" value="alpha/beta-Hydrolases"/>
    <property type="match status" value="1"/>
</dbReference>
<evidence type="ECO:0000313" key="3">
    <source>
        <dbReference type="Proteomes" id="UP000515733"/>
    </source>
</evidence>
<dbReference type="AlphaFoldDB" id="A0A6S6YD86"/>
<dbReference type="GO" id="GO:0016020">
    <property type="term" value="C:membrane"/>
    <property type="evidence" value="ECO:0007669"/>
    <property type="project" value="TreeGrafter"/>
</dbReference>
<dbReference type="EMBL" id="LR778301">
    <property type="protein sequence ID" value="CAB1370666.1"/>
    <property type="molecule type" value="Genomic_DNA"/>
</dbReference>
<feature type="domain" description="AB hydrolase-1" evidence="1">
    <location>
        <begin position="31"/>
        <end position="145"/>
    </location>
</feature>
<dbReference type="InterPro" id="IPR050266">
    <property type="entry name" value="AB_hydrolase_sf"/>
</dbReference>
<dbReference type="PANTHER" id="PTHR43798">
    <property type="entry name" value="MONOACYLGLYCEROL LIPASE"/>
    <property type="match status" value="1"/>
</dbReference>
<dbReference type="InterPro" id="IPR000639">
    <property type="entry name" value="Epox_hydrolase-like"/>
</dbReference>
<evidence type="ECO:0000259" key="1">
    <source>
        <dbReference type="Pfam" id="PF00561"/>
    </source>
</evidence>
<protein>
    <submittedName>
        <fullName evidence="2">Alpha/beta hydrolase fold protein</fullName>
    </submittedName>
</protein>